<feature type="transmembrane region" description="Helical" evidence="1">
    <location>
        <begin position="79"/>
        <end position="97"/>
    </location>
</feature>
<dbReference type="EMBL" id="AGIZ01000005">
    <property type="protein sequence ID" value="EHC14808.1"/>
    <property type="molecule type" value="Genomic_DNA"/>
</dbReference>
<sequence>MPGKESTALPRLHTLPTSLPLATQNHENIFNESGELGHLFGISEEVLKLGVHFMAKADTTADLPVAKSTTAKPPYTFRTAWALLLLAINFIVAAYYFHIIE</sequence>
<dbReference type="PATRIC" id="fig|741277.3.peg.1527"/>
<reference evidence="2 3" key="1">
    <citation type="submission" date="2011-09" db="EMBL/GenBank/DDBJ databases">
        <title>The draft genome of Fischerella sp. JSC-11.</title>
        <authorList>
            <consortium name="US DOE Joint Genome Institute (JGI-PGF)"/>
            <person name="Lucas S."/>
            <person name="Han J."/>
            <person name="Lapidus A."/>
            <person name="Cheng J.-F."/>
            <person name="Goodwin L."/>
            <person name="Pitluck S."/>
            <person name="Peters L."/>
            <person name="Land M.L."/>
            <person name="Hauser L."/>
            <person name="Sarkisova S."/>
            <person name="Bryant D.A."/>
            <person name="Brown I."/>
            <person name="Woyke T.J."/>
        </authorList>
    </citation>
    <scope>NUCLEOTIDE SEQUENCE [LARGE SCALE GENOMIC DNA]</scope>
    <source>
        <strain evidence="2 3">JSC-11</strain>
    </source>
</reference>
<keyword evidence="3" id="KW-1185">Reference proteome</keyword>
<organism evidence="2 3">
    <name type="scientific">Fischerella thermalis JSC-11</name>
    <dbReference type="NCBI Taxonomy" id="741277"/>
    <lineage>
        <taxon>Bacteria</taxon>
        <taxon>Bacillati</taxon>
        <taxon>Cyanobacteriota</taxon>
        <taxon>Cyanophyceae</taxon>
        <taxon>Nostocales</taxon>
        <taxon>Hapalosiphonaceae</taxon>
        <taxon>Fischerella</taxon>
    </lineage>
</organism>
<evidence type="ECO:0000313" key="3">
    <source>
        <dbReference type="Proteomes" id="UP000004344"/>
    </source>
</evidence>
<comment type="caution">
    <text evidence="2">The sequence shown here is derived from an EMBL/GenBank/DDBJ whole genome shotgun (WGS) entry which is preliminary data.</text>
</comment>
<dbReference type="AlphaFoldDB" id="G6FSH2"/>
<evidence type="ECO:0007829" key="4">
    <source>
        <dbReference type="PDB" id="6PNJ"/>
    </source>
</evidence>
<evidence type="ECO:0000313" key="2">
    <source>
        <dbReference type="EMBL" id="EHC14808.1"/>
    </source>
</evidence>
<keyword evidence="1" id="KW-0472">Membrane</keyword>
<dbReference type="Pfam" id="PF08078">
    <property type="entry name" value="PsaX"/>
    <property type="match status" value="1"/>
</dbReference>
<dbReference type="InterPro" id="IPR012986">
    <property type="entry name" value="PSI_PsaX"/>
</dbReference>
<dbReference type="PDBsum" id="6PNJ"/>
<dbReference type="PDB" id="6PNJ">
    <property type="method" value="EM"/>
    <property type="resolution" value="3.19 A"/>
    <property type="chains" value="W/X/x=1-101"/>
</dbReference>
<dbReference type="EMDB" id="EMD-20397"/>
<dbReference type="EMDB" id="EMD-23563"/>
<dbReference type="Proteomes" id="UP000004344">
    <property type="component" value="Unassembled WGS sequence"/>
</dbReference>
<dbReference type="SUPFAM" id="SSF81552">
    <property type="entry name" value="Subunit PsaX of photosystem I reaction centre"/>
    <property type="match status" value="1"/>
</dbReference>
<reference evidence="5" key="3">
    <citation type="journal article" date="2021" name="BBA Adv">
        <title>Quantitative assessment of chlorophyll types in cryo-EM maps of photosystem I acclimated to far-red light.</title>
        <authorList>
            <person name="Gisriel C.J."/>
            <person name="Huang H.L."/>
            <person name="Reiss K.M."/>
            <person name="Flesher D.A."/>
            <person name="Batista V.S."/>
            <person name="Bryant D.A."/>
            <person name="Brudvig G.W."/>
            <person name="Wang J."/>
        </authorList>
    </citation>
    <scope>STRUCTURE BY ELECTRON MICROSCOPY (2.96 ANGSTROMS)</scope>
</reference>
<dbReference type="SMR" id="G6FSH2"/>
<accession>G6FSH2</accession>
<proteinExistence type="evidence at protein level"/>
<keyword evidence="4 5" id="KW-0002">3D-structure</keyword>
<protein>
    <submittedName>
        <fullName evidence="2">Photosystem one PsaX</fullName>
    </submittedName>
</protein>
<dbReference type="PDB" id="7LX0">
    <property type="method" value="EM"/>
    <property type="resolution" value="2.96 A"/>
    <property type="chains" value="W/X/x=1-101"/>
</dbReference>
<name>G6FSH2_9CYAN</name>
<keyword evidence="1" id="KW-0812">Transmembrane</keyword>
<dbReference type="InterPro" id="IPR036243">
    <property type="entry name" value="PSI_PsaX_sf"/>
</dbReference>
<keyword evidence="1" id="KW-1133">Transmembrane helix</keyword>
<reference evidence="4" key="2">
    <citation type="journal article" date="2020" name="Sci. Adv.">
        <title>The structure of Photosystem I acclimated to far-red light illuminates an ecologically important acclimation process in photosynthesis.</title>
        <authorList>
            <person name="Gisriel C."/>
            <person name="Shen G."/>
            <person name="Kurashov V."/>
            <person name="Ho M.Y."/>
            <person name="Zhang S."/>
            <person name="Williams D."/>
            <person name="Golbeck J.H."/>
            <person name="Fromme P."/>
            <person name="Bryant D.A."/>
        </authorList>
    </citation>
    <scope>STRUCTURE BY ELECTRON MICROSCOPY (3.19 ANGSTROMS)</scope>
</reference>
<gene>
    <name evidence="2" type="ORF">FJSC11DRAFT_1719</name>
</gene>
<evidence type="ECO:0000256" key="1">
    <source>
        <dbReference type="SAM" id="Phobius"/>
    </source>
</evidence>
<evidence type="ECO:0007829" key="5">
    <source>
        <dbReference type="PDB" id="7LX0"/>
    </source>
</evidence>